<reference evidence="4" key="1">
    <citation type="submission" date="2018-05" db="EMBL/GenBank/DDBJ databases">
        <authorList>
            <person name="Lanie J.A."/>
            <person name="Ng W.-L."/>
            <person name="Kazmierczak K.M."/>
            <person name="Andrzejewski T.M."/>
            <person name="Davidsen T.M."/>
            <person name="Wayne K.J."/>
            <person name="Tettelin H."/>
            <person name="Glass J.I."/>
            <person name="Rusch D."/>
            <person name="Podicherti R."/>
            <person name="Tsui H.-C.T."/>
            <person name="Winkler M.E."/>
        </authorList>
    </citation>
    <scope>NUCLEOTIDE SEQUENCE</scope>
</reference>
<evidence type="ECO:0000256" key="2">
    <source>
        <dbReference type="ARBA" id="ARBA00023002"/>
    </source>
</evidence>
<evidence type="ECO:0000313" key="4">
    <source>
        <dbReference type="EMBL" id="SVD12501.1"/>
    </source>
</evidence>
<dbReference type="SUPFAM" id="SSF51735">
    <property type="entry name" value="NAD(P)-binding Rossmann-fold domains"/>
    <property type="match status" value="1"/>
</dbReference>
<evidence type="ECO:0000256" key="1">
    <source>
        <dbReference type="ARBA" id="ARBA00010928"/>
    </source>
</evidence>
<dbReference type="InterPro" id="IPR051317">
    <property type="entry name" value="Gfo/Idh/MocA_oxidoreduct"/>
</dbReference>
<feature type="non-terminal residue" evidence="4">
    <location>
        <position position="250"/>
    </location>
</feature>
<dbReference type="Pfam" id="PF01408">
    <property type="entry name" value="GFO_IDH_MocA"/>
    <property type="match status" value="1"/>
</dbReference>
<keyword evidence="2" id="KW-0560">Oxidoreductase</keyword>
<dbReference type="GO" id="GO:0000166">
    <property type="term" value="F:nucleotide binding"/>
    <property type="evidence" value="ECO:0007669"/>
    <property type="project" value="InterPro"/>
</dbReference>
<dbReference type="EMBL" id="UINC01131040">
    <property type="protein sequence ID" value="SVD12501.1"/>
    <property type="molecule type" value="Genomic_DNA"/>
</dbReference>
<dbReference type="InterPro" id="IPR036291">
    <property type="entry name" value="NAD(P)-bd_dom_sf"/>
</dbReference>
<proteinExistence type="inferred from homology"/>
<feature type="domain" description="Gfo/Idh/MocA-like oxidoreductase N-terminal" evidence="3">
    <location>
        <begin position="79"/>
        <end position="155"/>
    </location>
</feature>
<comment type="similarity">
    <text evidence="1">Belongs to the Gfo/Idh/MocA family.</text>
</comment>
<dbReference type="PANTHER" id="PTHR43708:SF5">
    <property type="entry name" value="CONSERVED EXPRESSED OXIDOREDUCTASE (EUROFUNG)-RELATED"/>
    <property type="match status" value="1"/>
</dbReference>
<organism evidence="4">
    <name type="scientific">marine metagenome</name>
    <dbReference type="NCBI Taxonomy" id="408172"/>
    <lineage>
        <taxon>unclassified sequences</taxon>
        <taxon>metagenomes</taxon>
        <taxon>ecological metagenomes</taxon>
    </lineage>
</organism>
<dbReference type="PANTHER" id="PTHR43708">
    <property type="entry name" value="CONSERVED EXPRESSED OXIDOREDUCTASE (EUROFUNG)"/>
    <property type="match status" value="1"/>
</dbReference>
<evidence type="ECO:0000259" key="3">
    <source>
        <dbReference type="Pfam" id="PF01408"/>
    </source>
</evidence>
<dbReference type="InterPro" id="IPR000683">
    <property type="entry name" value="Gfo/Idh/MocA-like_OxRdtase_N"/>
</dbReference>
<dbReference type="Gene3D" id="3.40.50.720">
    <property type="entry name" value="NAD(P)-binding Rossmann-like Domain"/>
    <property type="match status" value="1"/>
</dbReference>
<dbReference type="GO" id="GO:0016491">
    <property type="term" value="F:oxidoreductase activity"/>
    <property type="evidence" value="ECO:0007669"/>
    <property type="project" value="UniProtKB-KW"/>
</dbReference>
<name>A0A382SU98_9ZZZZ</name>
<protein>
    <recommendedName>
        <fullName evidence="3">Gfo/Idh/MocA-like oxidoreductase N-terminal domain-containing protein</fullName>
    </recommendedName>
</protein>
<sequence>MKNILLGLIAAGTVTFGYAAEQLRLGLIGLDTSHVVAFTKILNDTKHSQHIPGGKVVAAFKGGSPDIPSSRDRIDRFTKTLVDDYGGKLYPSVEAMCMEVDAVLLESVDGRPHLKQAKPVIEAGLPLFIDKPLAGSLKDAVSIFALAKKKKVPVFTSSSLRFAKATLAVRRGSLGKVKSCETHSPCSLEPHHPDLFWYGIHGVESLFTVMGPDCISVRRGKTVEGKIEVTGKWQGGRVGIFREGKGYGGK</sequence>
<dbReference type="AlphaFoldDB" id="A0A382SU98"/>
<accession>A0A382SU98</accession>
<gene>
    <name evidence="4" type="ORF">METZ01_LOCUS365355</name>
</gene>